<dbReference type="Proteomes" id="UP000186336">
    <property type="component" value="Plasmid pDOK1-4-3"/>
</dbReference>
<geneLocation type="plasmid" evidence="1 2">
    <name>pDOK1-4-3</name>
</geneLocation>
<gene>
    <name evidence="1" type="ORF">BWR18_20245</name>
</gene>
<dbReference type="EMBL" id="CP019315">
    <property type="protein sequence ID" value="APX14193.1"/>
    <property type="molecule type" value="Genomic_DNA"/>
</dbReference>
<sequence length="63" mass="6822">MTKHDLNAVQRTLAASYATARATDALTEGSADVLAQSRQQVQLTQNLVAQCYAVLSDLKEGER</sequence>
<accession>A0A1P8N1M1</accession>
<name>A0A1P8N1M1_9RHOB</name>
<dbReference type="RefSeq" id="WP_076630660.1">
    <property type="nucleotide sequence ID" value="NZ_CP019315.1"/>
</dbReference>
<organism evidence="1 2">
    <name type="scientific">Tateyamaria omphalii</name>
    <dbReference type="NCBI Taxonomy" id="299262"/>
    <lineage>
        <taxon>Bacteria</taxon>
        <taxon>Pseudomonadati</taxon>
        <taxon>Pseudomonadota</taxon>
        <taxon>Alphaproteobacteria</taxon>
        <taxon>Rhodobacterales</taxon>
        <taxon>Roseobacteraceae</taxon>
        <taxon>Tateyamaria</taxon>
    </lineage>
</organism>
<keyword evidence="2" id="KW-1185">Reference proteome</keyword>
<dbReference type="KEGG" id="tom:BWR18_20245"/>
<proteinExistence type="predicted"/>
<evidence type="ECO:0000313" key="2">
    <source>
        <dbReference type="Proteomes" id="UP000186336"/>
    </source>
</evidence>
<keyword evidence="1" id="KW-0614">Plasmid</keyword>
<reference evidence="1 2" key="1">
    <citation type="submission" date="2017-01" db="EMBL/GenBank/DDBJ databases">
        <title>Complete genome of Tateyamaria omphalii DOK1-4 isolated from seawater in Dokdo.</title>
        <authorList>
            <person name="Kim J.H."/>
            <person name="Chi W.-J."/>
        </authorList>
    </citation>
    <scope>NUCLEOTIDE SEQUENCE [LARGE SCALE GENOMIC DNA]</scope>
    <source>
        <strain evidence="1 2">DOK1-4</strain>
        <plasmid evidence="1 2">pDOK1-4-3</plasmid>
    </source>
</reference>
<protein>
    <submittedName>
        <fullName evidence="1">Uncharacterized protein</fullName>
    </submittedName>
</protein>
<dbReference type="AlphaFoldDB" id="A0A1P8N1M1"/>
<evidence type="ECO:0000313" key="1">
    <source>
        <dbReference type="EMBL" id="APX14193.1"/>
    </source>
</evidence>